<keyword evidence="3" id="KW-1185">Reference proteome</keyword>
<proteinExistence type="predicted"/>
<comment type="caution">
    <text evidence="2">The sequence shown here is derived from an EMBL/GenBank/DDBJ whole genome shotgun (WGS) entry which is preliminary data.</text>
</comment>
<keyword evidence="1" id="KW-0472">Membrane</keyword>
<sequence>MTPDTQGSNLMARVAAEPVLEGFGLDFTWVNGAVGDTLRDLAGGLLAAGLIGCGIAVVLGVVTVVAGKAGLRVSDKAASFASGAVAVGVVAALVLGSVAAAVARYANITLGW</sequence>
<feature type="transmembrane region" description="Helical" evidence="1">
    <location>
        <begin position="45"/>
        <end position="66"/>
    </location>
</feature>
<name>A0A3M2IY31_9CELL</name>
<organism evidence="2 3">
    <name type="scientific">Cellulomonas triticagri</name>
    <dbReference type="NCBI Taxonomy" id="2483352"/>
    <lineage>
        <taxon>Bacteria</taxon>
        <taxon>Bacillati</taxon>
        <taxon>Actinomycetota</taxon>
        <taxon>Actinomycetes</taxon>
        <taxon>Micrococcales</taxon>
        <taxon>Cellulomonadaceae</taxon>
        <taxon>Cellulomonas</taxon>
    </lineage>
</organism>
<evidence type="ECO:0000256" key="1">
    <source>
        <dbReference type="SAM" id="Phobius"/>
    </source>
</evidence>
<dbReference type="RefSeq" id="WP_122151109.1">
    <property type="nucleotide sequence ID" value="NZ_RFFI01000151.1"/>
</dbReference>
<evidence type="ECO:0000313" key="3">
    <source>
        <dbReference type="Proteomes" id="UP000269289"/>
    </source>
</evidence>
<dbReference type="EMBL" id="RFFI01000151">
    <property type="protein sequence ID" value="RMI03725.1"/>
    <property type="molecule type" value="Genomic_DNA"/>
</dbReference>
<dbReference type="Proteomes" id="UP000269289">
    <property type="component" value="Unassembled WGS sequence"/>
</dbReference>
<accession>A0A3M2IY31</accession>
<keyword evidence="1" id="KW-0812">Transmembrane</keyword>
<evidence type="ECO:0000313" key="2">
    <source>
        <dbReference type="EMBL" id="RMI03725.1"/>
    </source>
</evidence>
<dbReference type="AlphaFoldDB" id="A0A3M2IY31"/>
<keyword evidence="1" id="KW-1133">Transmembrane helix</keyword>
<reference evidence="2 3" key="1">
    <citation type="submission" date="2018-10" db="EMBL/GenBank/DDBJ databases">
        <title>Isolation, diversity and antifungal activity of actinobacteria from wheat.</title>
        <authorList>
            <person name="Han C."/>
        </authorList>
    </citation>
    <scope>NUCLEOTIDE SEQUENCE [LARGE SCALE GENOMIC DNA]</scope>
    <source>
        <strain evidence="2 3">NEAU-YY56</strain>
    </source>
</reference>
<protein>
    <submittedName>
        <fullName evidence="2">Uncharacterized protein</fullName>
    </submittedName>
</protein>
<gene>
    <name evidence="2" type="ORF">EBM89_18575</name>
</gene>
<feature type="transmembrane region" description="Helical" evidence="1">
    <location>
        <begin position="78"/>
        <end position="103"/>
    </location>
</feature>